<evidence type="ECO:0000256" key="1">
    <source>
        <dbReference type="ARBA" id="ARBA00022670"/>
    </source>
</evidence>
<dbReference type="SUPFAM" id="SSF54160">
    <property type="entry name" value="Chromo domain-like"/>
    <property type="match status" value="1"/>
</dbReference>
<dbReference type="GO" id="GO:0006508">
    <property type="term" value="P:proteolysis"/>
    <property type="evidence" value="ECO:0007669"/>
    <property type="project" value="UniProtKB-KW"/>
</dbReference>
<feature type="compositionally biased region" description="Polar residues" evidence="15">
    <location>
        <begin position="12"/>
        <end position="24"/>
    </location>
</feature>
<dbReference type="Gene3D" id="3.10.20.370">
    <property type="match status" value="1"/>
</dbReference>
<keyword evidence="10" id="KW-0229">DNA integration</keyword>
<dbReference type="InterPro" id="IPR056924">
    <property type="entry name" value="SH3_Tf2-1"/>
</dbReference>
<keyword evidence="8" id="KW-0378">Hydrolase</keyword>
<keyword evidence="11" id="KW-0695">RNA-directed DNA polymerase</keyword>
<dbReference type="Pfam" id="PF03732">
    <property type="entry name" value="Retrotrans_gag"/>
    <property type="match status" value="1"/>
</dbReference>
<dbReference type="InterPro" id="IPR012337">
    <property type="entry name" value="RNaseH-like_sf"/>
</dbReference>
<evidence type="ECO:0000256" key="3">
    <source>
        <dbReference type="ARBA" id="ARBA00022695"/>
    </source>
</evidence>
<dbReference type="CDD" id="cd00024">
    <property type="entry name" value="CD_CSD"/>
    <property type="match status" value="1"/>
</dbReference>
<feature type="region of interest" description="Disordered" evidence="15">
    <location>
        <begin position="1"/>
        <end position="24"/>
    </location>
</feature>
<dbReference type="Gene3D" id="1.10.340.70">
    <property type="match status" value="1"/>
</dbReference>
<keyword evidence="13" id="KW-0238">DNA-binding</keyword>
<dbReference type="Pfam" id="PF24626">
    <property type="entry name" value="SH3_Tf2-1"/>
    <property type="match status" value="1"/>
</dbReference>
<proteinExistence type="predicted"/>
<dbReference type="FunFam" id="3.10.20.370:FF:000001">
    <property type="entry name" value="Retrovirus-related Pol polyprotein from transposon 17.6-like protein"/>
    <property type="match status" value="1"/>
</dbReference>
<dbReference type="Pfam" id="PF00078">
    <property type="entry name" value="RVT_1"/>
    <property type="match status" value="1"/>
</dbReference>
<keyword evidence="9" id="KW-0460">Magnesium</keyword>
<dbReference type="InterPro" id="IPR036397">
    <property type="entry name" value="RNaseH_sf"/>
</dbReference>
<dbReference type="Gene3D" id="3.30.420.10">
    <property type="entry name" value="Ribonuclease H-like superfamily/Ribonuclease H"/>
    <property type="match status" value="2"/>
</dbReference>
<evidence type="ECO:0000256" key="12">
    <source>
        <dbReference type="ARBA" id="ARBA00022932"/>
    </source>
</evidence>
<dbReference type="Pfam" id="PF17921">
    <property type="entry name" value="Integrase_H2C2"/>
    <property type="match status" value="1"/>
</dbReference>
<dbReference type="Gene3D" id="3.10.10.10">
    <property type="entry name" value="HIV Type 1 Reverse Transcriptase, subunit A, domain 1"/>
    <property type="match status" value="1"/>
</dbReference>
<keyword evidence="4" id="KW-0540">Nuclease</keyword>
<dbReference type="FunFam" id="3.10.10.10:FF:000007">
    <property type="entry name" value="Retrovirus-related Pol polyprotein from transposon 17.6-like Protein"/>
    <property type="match status" value="1"/>
</dbReference>
<dbReference type="GO" id="GO:0003887">
    <property type="term" value="F:DNA-directed DNA polymerase activity"/>
    <property type="evidence" value="ECO:0007669"/>
    <property type="project" value="UniProtKB-KW"/>
</dbReference>
<evidence type="ECO:0000256" key="10">
    <source>
        <dbReference type="ARBA" id="ARBA00022908"/>
    </source>
</evidence>
<dbReference type="InterPro" id="IPR016197">
    <property type="entry name" value="Chromo-like_dom_sf"/>
</dbReference>
<evidence type="ECO:0000256" key="9">
    <source>
        <dbReference type="ARBA" id="ARBA00022842"/>
    </source>
</evidence>
<keyword evidence="6" id="KW-0064">Aspartyl protease</keyword>
<dbReference type="PROSITE" id="PS50878">
    <property type="entry name" value="RT_POL"/>
    <property type="match status" value="1"/>
</dbReference>
<keyword evidence="7" id="KW-0255">Endonuclease</keyword>
<reference evidence="17" key="1">
    <citation type="submission" date="2018-02" db="EMBL/GenBank/DDBJ databases">
        <authorList>
            <person name="Cohen D.B."/>
            <person name="Kent A.D."/>
        </authorList>
    </citation>
    <scope>NUCLEOTIDE SEQUENCE</scope>
</reference>
<evidence type="ECO:0000259" key="16">
    <source>
        <dbReference type="PROSITE" id="PS50878"/>
    </source>
</evidence>
<evidence type="ECO:0000256" key="7">
    <source>
        <dbReference type="ARBA" id="ARBA00022759"/>
    </source>
</evidence>
<evidence type="ECO:0000256" key="11">
    <source>
        <dbReference type="ARBA" id="ARBA00022918"/>
    </source>
</evidence>
<keyword evidence="3" id="KW-0548">Nucleotidyltransferase</keyword>
<keyword evidence="12" id="KW-0239">DNA-directed DNA polymerase</keyword>
<dbReference type="GO" id="GO:0004519">
    <property type="term" value="F:endonuclease activity"/>
    <property type="evidence" value="ECO:0007669"/>
    <property type="project" value="UniProtKB-KW"/>
</dbReference>
<dbReference type="GO" id="GO:0046872">
    <property type="term" value="F:metal ion binding"/>
    <property type="evidence" value="ECO:0007669"/>
    <property type="project" value="UniProtKB-KW"/>
</dbReference>
<dbReference type="InterPro" id="IPR000477">
    <property type="entry name" value="RT_dom"/>
</dbReference>
<evidence type="ECO:0000256" key="6">
    <source>
        <dbReference type="ARBA" id="ARBA00022750"/>
    </source>
</evidence>
<dbReference type="GO" id="GO:0003677">
    <property type="term" value="F:DNA binding"/>
    <property type="evidence" value="ECO:0007669"/>
    <property type="project" value="UniProtKB-KW"/>
</dbReference>
<evidence type="ECO:0000256" key="14">
    <source>
        <dbReference type="ARBA" id="ARBA00023172"/>
    </source>
</evidence>
<dbReference type="AlphaFoldDB" id="A0A2N9J654"/>
<protein>
    <recommendedName>
        <fullName evidence="16">Reverse transcriptase domain-containing protein</fullName>
    </recommendedName>
</protein>
<organism evidence="17">
    <name type="scientific">Fagus sylvatica</name>
    <name type="common">Beechnut</name>
    <dbReference type="NCBI Taxonomy" id="28930"/>
    <lineage>
        <taxon>Eukaryota</taxon>
        <taxon>Viridiplantae</taxon>
        <taxon>Streptophyta</taxon>
        <taxon>Embryophyta</taxon>
        <taxon>Tracheophyta</taxon>
        <taxon>Spermatophyta</taxon>
        <taxon>Magnoliopsida</taxon>
        <taxon>eudicotyledons</taxon>
        <taxon>Gunneridae</taxon>
        <taxon>Pentapetalae</taxon>
        <taxon>rosids</taxon>
        <taxon>fabids</taxon>
        <taxon>Fagales</taxon>
        <taxon>Fagaceae</taxon>
        <taxon>Fagus</taxon>
    </lineage>
</organism>
<feature type="domain" description="Reverse transcriptase" evidence="16">
    <location>
        <begin position="205"/>
        <end position="384"/>
    </location>
</feature>
<name>A0A2N9J654_FAGSY</name>
<keyword evidence="2" id="KW-0808">Transferase</keyword>
<dbReference type="SUPFAM" id="SSF53098">
    <property type="entry name" value="Ribonuclease H-like"/>
    <property type="match status" value="1"/>
</dbReference>
<dbReference type="PANTHER" id="PTHR37984:SF5">
    <property type="entry name" value="PROTEIN NYNRIN-LIKE"/>
    <property type="match status" value="1"/>
</dbReference>
<dbReference type="InterPro" id="IPR005162">
    <property type="entry name" value="Retrotrans_gag_dom"/>
</dbReference>
<evidence type="ECO:0000313" key="17">
    <source>
        <dbReference type="EMBL" id="SPD32084.1"/>
    </source>
</evidence>
<gene>
    <name evidence="17" type="ORF">FSB_LOCUS59966</name>
</gene>
<keyword evidence="1" id="KW-0645">Protease</keyword>
<dbReference type="CDD" id="cd09274">
    <property type="entry name" value="RNase_HI_RT_Ty3"/>
    <property type="match status" value="1"/>
</dbReference>
<evidence type="ECO:0000256" key="5">
    <source>
        <dbReference type="ARBA" id="ARBA00022723"/>
    </source>
</evidence>
<dbReference type="InterPro" id="IPR041373">
    <property type="entry name" value="RT_RNaseH"/>
</dbReference>
<dbReference type="GO" id="GO:0003964">
    <property type="term" value="F:RNA-directed DNA polymerase activity"/>
    <property type="evidence" value="ECO:0007669"/>
    <property type="project" value="UniProtKB-KW"/>
</dbReference>
<dbReference type="Gene3D" id="3.30.70.270">
    <property type="match status" value="1"/>
</dbReference>
<evidence type="ECO:0000256" key="13">
    <source>
        <dbReference type="ARBA" id="ARBA00023125"/>
    </source>
</evidence>
<evidence type="ECO:0000256" key="4">
    <source>
        <dbReference type="ARBA" id="ARBA00022722"/>
    </source>
</evidence>
<keyword evidence="14" id="KW-0233">DNA recombination</keyword>
<accession>A0A2N9J654</accession>
<dbReference type="CDD" id="cd01647">
    <property type="entry name" value="RT_LTR"/>
    <property type="match status" value="1"/>
</dbReference>
<dbReference type="GO" id="GO:0015074">
    <property type="term" value="P:DNA integration"/>
    <property type="evidence" value="ECO:0007669"/>
    <property type="project" value="UniProtKB-KW"/>
</dbReference>
<dbReference type="InterPro" id="IPR041588">
    <property type="entry name" value="Integrase_H2C2"/>
</dbReference>
<sequence length="1034" mass="120473">MAPHKRKAANIPENTDGTGVDNQGQQTDMFQLMQTLIGVVQQQTTTGNNVARMMEQRQGHRSNMAEFKRLTPPSFEGSTEPLVAEKWLTEMEKAFKVLKCAEEEKVNYATYMLQGDAYDWWRMEENKHNHDPEPYTWEMFKAAFYEKYFPTSVRRQKEREFIKLEKGNMTVSQYEAEFARLARFAPYRMAPAELKELKEQLQELLDKGFIRPSVSPWGAPVLFVKKKDGSMRLCIDYREINRVTVRNKYPLPRIDDLFDQLQGAQIFSKIDLRSGYHQLKIKPDDVPKTAFRTRYGHYEFLVMPFGLTNAPAAFMDLMNRVFKPFLDQFVVVFIDDILIYSKSKEDHERHLRLVLQVLEEKKLYAKLKKCYYRRFVEGFSHLAMPLTRLTQKGVKFEWSEECEQSFQELKRRLVSAPILTIPDGSGGLIIYSDASKKGLGCVLMQHGRVVAYASRQLKPYEQNYPTHDMELAAVVFALKIWRHYLYGVQCEIFTDHKSLKYIFTQKELNMRQRRWLELIKDYDLTIKYHPGKANVVADALSRKSTGNLAAMLTTQRRILEDLRKLRIEVRLHEPGAQLANLKVQPTLVERIKVAQAGDPHLQKRKLMVESSAPSEFCIHEDGSLRFGNRLCVPNDPDLKEEILSEAHNTGYTVPPGGTKMYRDLKGTFWWNNMKSEIAGYVARCLVCQQVKIEHQRPGGLLQPLPIPEWKWEHISMDFVTGFPRTPSGNDSIWVIVDRLTKSAHFLAIKVGLSLEKLAKLYVNEIVRLHGVPTDGQSERTIQILEDMLRACAIDFRGSWEEHLPLVEFAYNNSYQASIQMAPYEALYGRKCRSPICWDDIGERKMLGPEIVQHTVDKIQLIRERLRSAQSRQKSYADTRRRKMEYQVGDHVFLRVSPTKGVMRFGIKGKLSPRFIGPFEVLERVGEVAYRLALPPMLARVHNVFHVSMLRKYVSDCNHVVAYEPLQLREDLTYEEQPVRIVDKKEQELRRRTIQYVKVQWSNHSEREATWELEEEMREKYPYLFEESGTSSLED</sequence>
<dbReference type="InterPro" id="IPR050951">
    <property type="entry name" value="Retrovirus_Pol_polyprotein"/>
</dbReference>
<dbReference type="InterPro" id="IPR043502">
    <property type="entry name" value="DNA/RNA_pol_sf"/>
</dbReference>
<dbReference type="Pfam" id="PF17917">
    <property type="entry name" value="RT_RNaseH"/>
    <property type="match status" value="1"/>
</dbReference>
<keyword evidence="5" id="KW-0479">Metal-binding</keyword>
<dbReference type="GO" id="GO:0004190">
    <property type="term" value="F:aspartic-type endopeptidase activity"/>
    <property type="evidence" value="ECO:0007669"/>
    <property type="project" value="UniProtKB-KW"/>
</dbReference>
<evidence type="ECO:0000256" key="15">
    <source>
        <dbReference type="SAM" id="MobiDB-lite"/>
    </source>
</evidence>
<evidence type="ECO:0000256" key="8">
    <source>
        <dbReference type="ARBA" id="ARBA00022801"/>
    </source>
</evidence>
<dbReference type="InterPro" id="IPR043128">
    <property type="entry name" value="Rev_trsase/Diguanyl_cyclase"/>
</dbReference>
<dbReference type="EMBL" id="OIVN01006387">
    <property type="protein sequence ID" value="SPD32084.1"/>
    <property type="molecule type" value="Genomic_DNA"/>
</dbReference>
<dbReference type="SUPFAM" id="SSF56672">
    <property type="entry name" value="DNA/RNA polymerases"/>
    <property type="match status" value="1"/>
</dbReference>
<dbReference type="GO" id="GO:0006310">
    <property type="term" value="P:DNA recombination"/>
    <property type="evidence" value="ECO:0007669"/>
    <property type="project" value="UniProtKB-KW"/>
</dbReference>
<dbReference type="PANTHER" id="PTHR37984">
    <property type="entry name" value="PROTEIN CBG26694"/>
    <property type="match status" value="1"/>
</dbReference>
<evidence type="ECO:0000256" key="2">
    <source>
        <dbReference type="ARBA" id="ARBA00022679"/>
    </source>
</evidence>